<comment type="caution">
    <text evidence="2">The sequence shown here is derived from an EMBL/GenBank/DDBJ whole genome shotgun (WGS) entry which is preliminary data.</text>
</comment>
<accession>A0A8H5F279</accession>
<dbReference type="GO" id="GO:0005525">
    <property type="term" value="F:GTP binding"/>
    <property type="evidence" value="ECO:0007669"/>
    <property type="project" value="InterPro"/>
</dbReference>
<dbReference type="SUPFAM" id="SSF52540">
    <property type="entry name" value="P-loop containing nucleoside triphosphate hydrolases"/>
    <property type="match status" value="1"/>
</dbReference>
<dbReference type="Pfam" id="PF01926">
    <property type="entry name" value="MMR_HSR1"/>
    <property type="match status" value="1"/>
</dbReference>
<organism evidence="2 3">
    <name type="scientific">Psilocybe cf. subviscida</name>
    <dbReference type="NCBI Taxonomy" id="2480587"/>
    <lineage>
        <taxon>Eukaryota</taxon>
        <taxon>Fungi</taxon>
        <taxon>Dikarya</taxon>
        <taxon>Basidiomycota</taxon>
        <taxon>Agaricomycotina</taxon>
        <taxon>Agaricomycetes</taxon>
        <taxon>Agaricomycetidae</taxon>
        <taxon>Agaricales</taxon>
        <taxon>Agaricineae</taxon>
        <taxon>Strophariaceae</taxon>
        <taxon>Psilocybe</taxon>
    </lineage>
</organism>
<dbReference type="Proteomes" id="UP000567179">
    <property type="component" value="Unassembled WGS sequence"/>
</dbReference>
<dbReference type="InterPro" id="IPR027417">
    <property type="entry name" value="P-loop_NTPase"/>
</dbReference>
<feature type="domain" description="G" evidence="1">
    <location>
        <begin position="24"/>
        <end position="130"/>
    </location>
</feature>
<dbReference type="Gene3D" id="3.40.50.300">
    <property type="entry name" value="P-loop containing nucleotide triphosphate hydrolases"/>
    <property type="match status" value="1"/>
</dbReference>
<proteinExistence type="predicted"/>
<protein>
    <recommendedName>
        <fullName evidence="1">G domain-containing protein</fullName>
    </recommendedName>
</protein>
<reference evidence="2 3" key="1">
    <citation type="journal article" date="2020" name="ISME J.">
        <title>Uncovering the hidden diversity of litter-decomposition mechanisms in mushroom-forming fungi.</title>
        <authorList>
            <person name="Floudas D."/>
            <person name="Bentzer J."/>
            <person name="Ahren D."/>
            <person name="Johansson T."/>
            <person name="Persson P."/>
            <person name="Tunlid A."/>
        </authorList>
    </citation>
    <scope>NUCLEOTIDE SEQUENCE [LARGE SCALE GENOMIC DNA]</scope>
    <source>
        <strain evidence="2 3">CBS 101986</strain>
    </source>
</reference>
<evidence type="ECO:0000313" key="2">
    <source>
        <dbReference type="EMBL" id="KAF5321175.1"/>
    </source>
</evidence>
<gene>
    <name evidence="2" type="ORF">D9619_000439</name>
</gene>
<evidence type="ECO:0000313" key="3">
    <source>
        <dbReference type="Proteomes" id="UP000567179"/>
    </source>
</evidence>
<dbReference type="EMBL" id="JAACJJ010000028">
    <property type="protein sequence ID" value="KAF5321175.1"/>
    <property type="molecule type" value="Genomic_DNA"/>
</dbReference>
<sequence>MAKGKRRSRKPELQKYHGDYIIPIMGPTGAGKSTFINQLFGKEAEMVTVGHSLNSCTTDLQPVEIAADIIQAKLPLWNPDNPARKLVIVDTPGFDDTCTDDSEILKRIADWLAKSYGSGAKLAGVIYLQDMTQSRITGATQRNFEVFDKLCGKDACKSVVLGTTKWANVHRLPSPERATIREQELRDNFWKDMIKKGSTMQRVDDKTTSPWDLVATVLFKGESPTLHIQRELVDLDKSLPQTEAAKALRGRIDELIKSLKNAGASKEEIRALAREVQALKEKTFLNRLLFWRN</sequence>
<evidence type="ECO:0000259" key="1">
    <source>
        <dbReference type="Pfam" id="PF01926"/>
    </source>
</evidence>
<name>A0A8H5F279_9AGAR</name>
<dbReference type="AlphaFoldDB" id="A0A8H5F279"/>
<keyword evidence="3" id="KW-1185">Reference proteome</keyword>
<dbReference type="OrthoDB" id="8954335at2759"/>
<dbReference type="InterPro" id="IPR006073">
    <property type="entry name" value="GTP-bd"/>
</dbReference>
<dbReference type="CDD" id="cd00882">
    <property type="entry name" value="Ras_like_GTPase"/>
    <property type="match status" value="1"/>
</dbReference>